<feature type="transmembrane region" description="Helical" evidence="6">
    <location>
        <begin position="52"/>
        <end position="73"/>
    </location>
</feature>
<keyword evidence="5 6" id="KW-0472">Membrane</keyword>
<dbReference type="STRING" id="1503925.TH53_14375"/>
<evidence type="ECO:0000256" key="3">
    <source>
        <dbReference type="ARBA" id="ARBA00022692"/>
    </source>
</evidence>
<dbReference type="Proteomes" id="UP000032049">
    <property type="component" value="Unassembled WGS sequence"/>
</dbReference>
<evidence type="ECO:0000313" key="8">
    <source>
        <dbReference type="Proteomes" id="UP000032049"/>
    </source>
</evidence>
<sequence>MITTRKPFNFAAFFINILIPLCFGLIGGLITQKTIKTWYPYLEKPSFNPPNWLFGPVWSLLFIIIGISAYLVWSKKAEIAHFPRTVAIYFIQLILNLCWSYLFFYHHLIGASLIEIIALLAAILVNGIVFYKIDKTAGLLFIPYFLWVSFATLLTYQIYVLN</sequence>
<comment type="caution">
    <text evidence="7">The sequence shown here is derived from an EMBL/GenBank/DDBJ whole genome shotgun (WGS) entry which is preliminary data.</text>
</comment>
<dbReference type="GO" id="GO:0033013">
    <property type="term" value="P:tetrapyrrole metabolic process"/>
    <property type="evidence" value="ECO:0007669"/>
    <property type="project" value="UniProtKB-ARBA"/>
</dbReference>
<dbReference type="Pfam" id="PF03073">
    <property type="entry name" value="TspO_MBR"/>
    <property type="match status" value="1"/>
</dbReference>
<protein>
    <submittedName>
        <fullName evidence="7">TspO and MBR</fullName>
    </submittedName>
</protein>
<evidence type="ECO:0000256" key="2">
    <source>
        <dbReference type="ARBA" id="ARBA00007524"/>
    </source>
</evidence>
<evidence type="ECO:0000256" key="1">
    <source>
        <dbReference type="ARBA" id="ARBA00004141"/>
    </source>
</evidence>
<reference evidence="7 8" key="1">
    <citation type="submission" date="2015-01" db="EMBL/GenBank/DDBJ databases">
        <title>Draft genome sequence of Pedobacter sp. NL19 isolated from sludge of an effluent treatment pond in an abandoned uranium mine.</title>
        <authorList>
            <person name="Santos T."/>
            <person name="Caetano T."/>
            <person name="Covas C."/>
            <person name="Cruz A."/>
            <person name="Mendo S."/>
        </authorList>
    </citation>
    <scope>NUCLEOTIDE SEQUENCE [LARGE SCALE GENOMIC DNA]</scope>
    <source>
        <strain evidence="7 8">NL19</strain>
    </source>
</reference>
<dbReference type="RefSeq" id="WP_041882925.1">
    <property type="nucleotide sequence ID" value="NZ_CP157278.1"/>
</dbReference>
<dbReference type="OrthoDB" id="9795496at2"/>
<dbReference type="EMBL" id="JXRA01000060">
    <property type="protein sequence ID" value="KIO76541.1"/>
    <property type="molecule type" value="Genomic_DNA"/>
</dbReference>
<feature type="transmembrane region" description="Helical" evidence="6">
    <location>
        <begin position="108"/>
        <end position="131"/>
    </location>
</feature>
<dbReference type="InterPro" id="IPR038330">
    <property type="entry name" value="TspO/MBR-related_sf"/>
</dbReference>
<feature type="transmembrane region" description="Helical" evidence="6">
    <location>
        <begin position="138"/>
        <end position="159"/>
    </location>
</feature>
<organism evidence="7 8">
    <name type="scientific">Pedobacter lusitanus</name>
    <dbReference type="NCBI Taxonomy" id="1503925"/>
    <lineage>
        <taxon>Bacteria</taxon>
        <taxon>Pseudomonadati</taxon>
        <taxon>Bacteroidota</taxon>
        <taxon>Sphingobacteriia</taxon>
        <taxon>Sphingobacteriales</taxon>
        <taxon>Sphingobacteriaceae</taxon>
        <taxon>Pedobacter</taxon>
    </lineage>
</organism>
<comment type="similarity">
    <text evidence="2">Belongs to the TspO/BZRP family.</text>
</comment>
<evidence type="ECO:0000256" key="6">
    <source>
        <dbReference type="SAM" id="Phobius"/>
    </source>
</evidence>
<name>A0A0D0GPU8_9SPHI</name>
<evidence type="ECO:0000256" key="5">
    <source>
        <dbReference type="ARBA" id="ARBA00023136"/>
    </source>
</evidence>
<dbReference type="GO" id="GO:0016020">
    <property type="term" value="C:membrane"/>
    <property type="evidence" value="ECO:0007669"/>
    <property type="project" value="UniProtKB-SubCell"/>
</dbReference>
<evidence type="ECO:0000256" key="4">
    <source>
        <dbReference type="ARBA" id="ARBA00022989"/>
    </source>
</evidence>
<gene>
    <name evidence="7" type="ORF">TH53_14375</name>
</gene>
<feature type="transmembrane region" description="Helical" evidence="6">
    <location>
        <begin position="85"/>
        <end position="102"/>
    </location>
</feature>
<dbReference type="InterPro" id="IPR004307">
    <property type="entry name" value="TspO_MBR"/>
</dbReference>
<dbReference type="PIRSF" id="PIRSF005859">
    <property type="entry name" value="PBR"/>
    <property type="match status" value="1"/>
</dbReference>
<comment type="subcellular location">
    <subcellularLocation>
        <location evidence="1">Membrane</location>
        <topology evidence="1">Multi-pass membrane protein</topology>
    </subcellularLocation>
</comment>
<dbReference type="PANTHER" id="PTHR10057:SF0">
    <property type="entry name" value="TRANSLOCATOR PROTEIN"/>
    <property type="match status" value="1"/>
</dbReference>
<dbReference type="CDD" id="cd15904">
    <property type="entry name" value="TSPO_MBR"/>
    <property type="match status" value="1"/>
</dbReference>
<dbReference type="Gene3D" id="1.20.1260.100">
    <property type="entry name" value="TspO/MBR protein"/>
    <property type="match status" value="1"/>
</dbReference>
<dbReference type="FunFam" id="1.20.1260.100:FF:000001">
    <property type="entry name" value="translocator protein 2"/>
    <property type="match status" value="1"/>
</dbReference>
<proteinExistence type="inferred from homology"/>
<keyword evidence="8" id="KW-1185">Reference proteome</keyword>
<dbReference type="PANTHER" id="PTHR10057">
    <property type="entry name" value="PERIPHERAL-TYPE BENZODIAZEPINE RECEPTOR"/>
    <property type="match status" value="1"/>
</dbReference>
<feature type="transmembrane region" description="Helical" evidence="6">
    <location>
        <begin position="12"/>
        <end position="32"/>
    </location>
</feature>
<dbReference type="AlphaFoldDB" id="A0A0D0GPU8"/>
<accession>A0A0D0GPU8</accession>
<keyword evidence="4 6" id="KW-1133">Transmembrane helix</keyword>
<keyword evidence="3 6" id="KW-0812">Transmembrane</keyword>
<evidence type="ECO:0000313" key="7">
    <source>
        <dbReference type="EMBL" id="KIO76541.1"/>
    </source>
</evidence>